<organism evidence="3 4">
    <name type="scientific">Cuscuta australis</name>
    <dbReference type="NCBI Taxonomy" id="267555"/>
    <lineage>
        <taxon>Eukaryota</taxon>
        <taxon>Viridiplantae</taxon>
        <taxon>Streptophyta</taxon>
        <taxon>Embryophyta</taxon>
        <taxon>Tracheophyta</taxon>
        <taxon>Spermatophyta</taxon>
        <taxon>Magnoliopsida</taxon>
        <taxon>eudicotyledons</taxon>
        <taxon>Gunneridae</taxon>
        <taxon>Pentapetalae</taxon>
        <taxon>asterids</taxon>
        <taxon>lamiids</taxon>
        <taxon>Solanales</taxon>
        <taxon>Convolvulaceae</taxon>
        <taxon>Cuscuteae</taxon>
        <taxon>Cuscuta</taxon>
        <taxon>Cuscuta subgen. Grammica</taxon>
        <taxon>Cuscuta sect. Cleistogrammica</taxon>
    </lineage>
</organism>
<feature type="region of interest" description="Disordered" evidence="1">
    <location>
        <begin position="29"/>
        <end position="53"/>
    </location>
</feature>
<dbReference type="SUPFAM" id="SSF52058">
    <property type="entry name" value="L domain-like"/>
    <property type="match status" value="1"/>
</dbReference>
<dbReference type="AlphaFoldDB" id="A0A328DJA1"/>
<dbReference type="PROSITE" id="PS50181">
    <property type="entry name" value="FBOX"/>
    <property type="match status" value="1"/>
</dbReference>
<evidence type="ECO:0000256" key="1">
    <source>
        <dbReference type="SAM" id="MobiDB-lite"/>
    </source>
</evidence>
<dbReference type="Pfam" id="PF23622">
    <property type="entry name" value="LRR_At1g61320_AtMIF1"/>
    <property type="match status" value="1"/>
</dbReference>
<evidence type="ECO:0000259" key="2">
    <source>
        <dbReference type="PROSITE" id="PS50181"/>
    </source>
</evidence>
<protein>
    <recommendedName>
        <fullName evidence="2">F-box domain-containing protein</fullName>
    </recommendedName>
</protein>
<accession>A0A328DJA1</accession>
<reference evidence="3 4" key="1">
    <citation type="submission" date="2018-06" db="EMBL/GenBank/DDBJ databases">
        <title>The Genome of Cuscuta australis (Dodder) Provides Insight into the Evolution of Plant Parasitism.</title>
        <authorList>
            <person name="Liu H."/>
        </authorList>
    </citation>
    <scope>NUCLEOTIDE SEQUENCE [LARGE SCALE GENOMIC DNA]</scope>
    <source>
        <strain evidence="4">cv. Yunnan</strain>
        <tissue evidence="3">Vines</tissue>
    </source>
</reference>
<sequence>MSVNLMISQKSIFADMFINEPLEAEVDNAMSSEDEDYVPLEDEEDSTDDDEDLPQEAYEGMEDYNNNEYGLNDVGTYNFNSLAVVFVEFKSVRGLIVLLSNREGTENEKLEPIEYYHEHMKMIEMRAWICRHQITARVLQVFTQNCPSRAKELVLRHDLPDLMFHATEVGYRSHSVNEKERESVVNALQAFSNDVKDSISPEFGQYQYAGVMRYRLPLSLPNISVVGYPVYYSMVHLPFKIANHIVADLEKGGRVLQDVHSTVRGHISQLPDEVLECILNKLKHRDAVRASLVSCRWRHLVLSRARLVFYLPSMFEMENCDLKGASGRKCVCLEYKDRFVQAVNQFIASYRGTHINEFVVYFCLKRDSASAVLNWIRFALDFGVQLFDVQIYGEHCKAKVPLCGTRCEIPLKHLLPSNRDAGETFILRPFSQLKALIFHRICLKSHCMETLLSSLVNLKQLEMKQCQLPSYLNLNSLTSLEGVSVFHCTRLEKIDVASLKLKSLKVLCRRIVSLELTGVPNLEELCYSVHGGSMHHIFMKLPELLPRLTTLRVDSSSNWVGA</sequence>
<keyword evidence="4" id="KW-1185">Reference proteome</keyword>
<dbReference type="EMBL" id="NQVE01000147">
    <property type="protein sequence ID" value="RAL44143.1"/>
    <property type="molecule type" value="Genomic_DNA"/>
</dbReference>
<dbReference type="InterPro" id="IPR032675">
    <property type="entry name" value="LRR_dom_sf"/>
</dbReference>
<name>A0A328DJA1_9ASTE</name>
<dbReference type="Pfam" id="PF00646">
    <property type="entry name" value="F-box"/>
    <property type="match status" value="1"/>
</dbReference>
<dbReference type="Proteomes" id="UP000249390">
    <property type="component" value="Unassembled WGS sequence"/>
</dbReference>
<dbReference type="SUPFAM" id="SSF81383">
    <property type="entry name" value="F-box domain"/>
    <property type="match status" value="1"/>
</dbReference>
<proteinExistence type="predicted"/>
<dbReference type="Gene3D" id="1.20.1280.50">
    <property type="match status" value="1"/>
</dbReference>
<dbReference type="InterPro" id="IPR036047">
    <property type="entry name" value="F-box-like_dom_sf"/>
</dbReference>
<evidence type="ECO:0000313" key="3">
    <source>
        <dbReference type="EMBL" id="RAL44143.1"/>
    </source>
</evidence>
<dbReference type="Gene3D" id="3.80.10.10">
    <property type="entry name" value="Ribonuclease Inhibitor"/>
    <property type="match status" value="1"/>
</dbReference>
<dbReference type="SMART" id="SM00256">
    <property type="entry name" value="FBOX"/>
    <property type="match status" value="1"/>
</dbReference>
<dbReference type="InterPro" id="IPR001810">
    <property type="entry name" value="F-box_dom"/>
</dbReference>
<dbReference type="PANTHER" id="PTHR34145">
    <property type="entry name" value="OS02G0105600 PROTEIN"/>
    <property type="match status" value="1"/>
</dbReference>
<evidence type="ECO:0000313" key="4">
    <source>
        <dbReference type="Proteomes" id="UP000249390"/>
    </source>
</evidence>
<dbReference type="InterPro" id="IPR053772">
    <property type="entry name" value="At1g61320/At1g61330-like"/>
</dbReference>
<feature type="domain" description="F-box" evidence="2">
    <location>
        <begin position="264"/>
        <end position="311"/>
    </location>
</feature>
<comment type="caution">
    <text evidence="3">The sequence shown here is derived from an EMBL/GenBank/DDBJ whole genome shotgun (WGS) entry which is preliminary data.</text>
</comment>
<dbReference type="InterPro" id="IPR055357">
    <property type="entry name" value="LRR_At1g61320_AtMIF1"/>
</dbReference>
<gene>
    <name evidence="3" type="ORF">DM860_016389</name>
</gene>